<gene>
    <name evidence="1" type="ORF">HUJ06_028852</name>
</gene>
<dbReference type="AlphaFoldDB" id="A0A822Y0E4"/>
<evidence type="ECO:0000313" key="2">
    <source>
        <dbReference type="Proteomes" id="UP000607653"/>
    </source>
</evidence>
<protein>
    <submittedName>
        <fullName evidence="1">Uncharacterized protein</fullName>
    </submittedName>
</protein>
<dbReference type="EMBL" id="DUZY01000002">
    <property type="protein sequence ID" value="DAD27384.1"/>
    <property type="molecule type" value="Genomic_DNA"/>
</dbReference>
<name>A0A822Y0E4_NELNU</name>
<reference evidence="1 2" key="1">
    <citation type="journal article" date="2020" name="Mol. Biol. Evol.">
        <title>Distinct Expression and Methylation Patterns for Genes with Different Fates following a Single Whole-Genome Duplication in Flowering Plants.</title>
        <authorList>
            <person name="Shi T."/>
            <person name="Rahmani R.S."/>
            <person name="Gugger P.F."/>
            <person name="Wang M."/>
            <person name="Li H."/>
            <person name="Zhang Y."/>
            <person name="Li Z."/>
            <person name="Wang Q."/>
            <person name="Van de Peer Y."/>
            <person name="Marchal K."/>
            <person name="Chen J."/>
        </authorList>
    </citation>
    <scope>NUCLEOTIDE SEQUENCE [LARGE SCALE GENOMIC DNA]</scope>
    <source>
        <tissue evidence="1">Leaf</tissue>
    </source>
</reference>
<evidence type="ECO:0000313" key="1">
    <source>
        <dbReference type="EMBL" id="DAD27384.1"/>
    </source>
</evidence>
<accession>A0A822Y0E4</accession>
<dbReference type="Proteomes" id="UP000607653">
    <property type="component" value="Unassembled WGS sequence"/>
</dbReference>
<sequence length="61" mass="6993">MVGSIEVDVMSDKFNGKVEPLPEEFDPTTVISEPMERSSMAKLKNMKISRRILIQRTQIQL</sequence>
<organism evidence="1 2">
    <name type="scientific">Nelumbo nucifera</name>
    <name type="common">Sacred lotus</name>
    <dbReference type="NCBI Taxonomy" id="4432"/>
    <lineage>
        <taxon>Eukaryota</taxon>
        <taxon>Viridiplantae</taxon>
        <taxon>Streptophyta</taxon>
        <taxon>Embryophyta</taxon>
        <taxon>Tracheophyta</taxon>
        <taxon>Spermatophyta</taxon>
        <taxon>Magnoliopsida</taxon>
        <taxon>Proteales</taxon>
        <taxon>Nelumbonaceae</taxon>
        <taxon>Nelumbo</taxon>
    </lineage>
</organism>
<proteinExistence type="predicted"/>
<keyword evidence="2" id="KW-1185">Reference proteome</keyword>
<comment type="caution">
    <text evidence="1">The sequence shown here is derived from an EMBL/GenBank/DDBJ whole genome shotgun (WGS) entry which is preliminary data.</text>
</comment>